<dbReference type="InterPro" id="IPR013325">
    <property type="entry name" value="RNA_pol_sigma_r2"/>
</dbReference>
<dbReference type="RefSeq" id="WP_248951519.1">
    <property type="nucleotide sequence ID" value="NZ_JAKILB010000015.1"/>
</dbReference>
<evidence type="ECO:0000259" key="7">
    <source>
        <dbReference type="Pfam" id="PF08281"/>
    </source>
</evidence>
<comment type="caution">
    <text evidence="8">The sequence shown here is derived from an EMBL/GenBank/DDBJ whole genome shotgun (WGS) entry which is preliminary data.</text>
</comment>
<feature type="domain" description="RNA polymerase sigma factor 70 region 4 type 2" evidence="7">
    <location>
        <begin position="93"/>
        <end position="142"/>
    </location>
</feature>
<reference evidence="8" key="1">
    <citation type="submission" date="2022-01" db="EMBL/GenBank/DDBJ databases">
        <title>Whole genome-based taxonomy of the Shewanellaceae.</title>
        <authorList>
            <person name="Martin-Rodriguez A.J."/>
        </authorList>
    </citation>
    <scope>NUCLEOTIDE SEQUENCE</scope>
    <source>
        <strain evidence="8">KCTC 23973</strain>
    </source>
</reference>
<sequence>MDKVLLQSLYRYCYCLTANTSQAEDLLQSAIERWLTSSATPEYIGAYIRKIIRNQFIDNCRRNNLVDFEPLEENAPALLGESCLEDIEIQHNLLEYLFEQLNAAEREVLYLWAIEGYSAAEIAIDLEQPRGTILSRLHRVKVKAAQLMVSAHAKQQIRG</sequence>
<evidence type="ECO:0000313" key="9">
    <source>
        <dbReference type="Proteomes" id="UP001139293"/>
    </source>
</evidence>
<dbReference type="GO" id="GO:0016987">
    <property type="term" value="F:sigma factor activity"/>
    <property type="evidence" value="ECO:0007669"/>
    <property type="project" value="UniProtKB-KW"/>
</dbReference>
<name>A0A9X1ZJA1_9GAMM</name>
<dbReference type="AlphaFoldDB" id="A0A9X1ZJA1"/>
<dbReference type="InterPro" id="IPR007627">
    <property type="entry name" value="RNA_pol_sigma70_r2"/>
</dbReference>
<evidence type="ECO:0000256" key="1">
    <source>
        <dbReference type="ARBA" id="ARBA00010641"/>
    </source>
</evidence>
<keyword evidence="5" id="KW-0804">Transcription</keyword>
<dbReference type="NCBIfam" id="TIGR02937">
    <property type="entry name" value="sigma70-ECF"/>
    <property type="match status" value="1"/>
</dbReference>
<keyword evidence="2" id="KW-0805">Transcription regulation</keyword>
<dbReference type="PANTHER" id="PTHR43133:SF8">
    <property type="entry name" value="RNA POLYMERASE SIGMA FACTOR HI_1459-RELATED"/>
    <property type="match status" value="1"/>
</dbReference>
<dbReference type="Pfam" id="PF08281">
    <property type="entry name" value="Sigma70_r4_2"/>
    <property type="match status" value="1"/>
</dbReference>
<dbReference type="GO" id="GO:0006352">
    <property type="term" value="P:DNA-templated transcription initiation"/>
    <property type="evidence" value="ECO:0007669"/>
    <property type="project" value="InterPro"/>
</dbReference>
<dbReference type="InterPro" id="IPR013324">
    <property type="entry name" value="RNA_pol_sigma_r3/r4-like"/>
</dbReference>
<dbReference type="Proteomes" id="UP001139293">
    <property type="component" value="Unassembled WGS sequence"/>
</dbReference>
<dbReference type="Gene3D" id="1.10.1740.10">
    <property type="match status" value="1"/>
</dbReference>
<dbReference type="SUPFAM" id="SSF88659">
    <property type="entry name" value="Sigma3 and sigma4 domains of RNA polymerase sigma factors"/>
    <property type="match status" value="1"/>
</dbReference>
<dbReference type="InterPro" id="IPR039425">
    <property type="entry name" value="RNA_pol_sigma-70-like"/>
</dbReference>
<proteinExistence type="inferred from homology"/>
<keyword evidence="9" id="KW-1185">Reference proteome</keyword>
<accession>A0A9X1ZJA1</accession>
<organism evidence="8 9">
    <name type="scientific">Shewanella pneumatophori</name>
    <dbReference type="NCBI Taxonomy" id="314092"/>
    <lineage>
        <taxon>Bacteria</taxon>
        <taxon>Pseudomonadati</taxon>
        <taxon>Pseudomonadota</taxon>
        <taxon>Gammaproteobacteria</taxon>
        <taxon>Alteromonadales</taxon>
        <taxon>Shewanellaceae</taxon>
        <taxon>Shewanella</taxon>
    </lineage>
</organism>
<evidence type="ECO:0000259" key="6">
    <source>
        <dbReference type="Pfam" id="PF04542"/>
    </source>
</evidence>
<dbReference type="InterPro" id="IPR014284">
    <property type="entry name" value="RNA_pol_sigma-70_dom"/>
</dbReference>
<protein>
    <submittedName>
        <fullName evidence="8">Sigma-70 family RNA polymerase sigma factor</fullName>
    </submittedName>
</protein>
<gene>
    <name evidence="8" type="ORF">L2740_18430</name>
</gene>
<evidence type="ECO:0000256" key="3">
    <source>
        <dbReference type="ARBA" id="ARBA00023082"/>
    </source>
</evidence>
<evidence type="ECO:0000256" key="5">
    <source>
        <dbReference type="ARBA" id="ARBA00023163"/>
    </source>
</evidence>
<dbReference type="InterPro" id="IPR036388">
    <property type="entry name" value="WH-like_DNA-bd_sf"/>
</dbReference>
<keyword evidence="3" id="KW-0731">Sigma factor</keyword>
<feature type="domain" description="RNA polymerase sigma-70 region 2" evidence="6">
    <location>
        <begin position="6"/>
        <end position="64"/>
    </location>
</feature>
<dbReference type="Pfam" id="PF04542">
    <property type="entry name" value="Sigma70_r2"/>
    <property type="match status" value="1"/>
</dbReference>
<keyword evidence="4" id="KW-0238">DNA-binding</keyword>
<evidence type="ECO:0000256" key="4">
    <source>
        <dbReference type="ARBA" id="ARBA00023125"/>
    </source>
</evidence>
<comment type="similarity">
    <text evidence="1">Belongs to the sigma-70 factor family. ECF subfamily.</text>
</comment>
<dbReference type="SUPFAM" id="SSF88946">
    <property type="entry name" value="Sigma2 domain of RNA polymerase sigma factors"/>
    <property type="match status" value="1"/>
</dbReference>
<dbReference type="EMBL" id="JAKILB010000015">
    <property type="protein sequence ID" value="MCL1140515.1"/>
    <property type="molecule type" value="Genomic_DNA"/>
</dbReference>
<dbReference type="PANTHER" id="PTHR43133">
    <property type="entry name" value="RNA POLYMERASE ECF-TYPE SIGMA FACTO"/>
    <property type="match status" value="1"/>
</dbReference>
<dbReference type="InterPro" id="IPR013249">
    <property type="entry name" value="RNA_pol_sigma70_r4_t2"/>
</dbReference>
<evidence type="ECO:0000256" key="2">
    <source>
        <dbReference type="ARBA" id="ARBA00023015"/>
    </source>
</evidence>
<dbReference type="Gene3D" id="1.10.10.10">
    <property type="entry name" value="Winged helix-like DNA-binding domain superfamily/Winged helix DNA-binding domain"/>
    <property type="match status" value="1"/>
</dbReference>
<dbReference type="GO" id="GO:0003677">
    <property type="term" value="F:DNA binding"/>
    <property type="evidence" value="ECO:0007669"/>
    <property type="project" value="UniProtKB-KW"/>
</dbReference>
<evidence type="ECO:0000313" key="8">
    <source>
        <dbReference type="EMBL" id="MCL1140515.1"/>
    </source>
</evidence>